<name>A0A177CGH2_9PLEO</name>
<feature type="domain" description="Heterokaryon incompatibility" evidence="1">
    <location>
        <begin position="25"/>
        <end position="116"/>
    </location>
</feature>
<gene>
    <name evidence="3" type="ORF">CC84DRAFT_1163008</name>
</gene>
<dbReference type="InterPro" id="IPR058525">
    <property type="entry name" value="DUF8212"/>
</dbReference>
<dbReference type="EMBL" id="KV441551">
    <property type="protein sequence ID" value="OAG06674.1"/>
    <property type="molecule type" value="Genomic_DNA"/>
</dbReference>
<dbReference type="Pfam" id="PF06985">
    <property type="entry name" value="HET"/>
    <property type="match status" value="1"/>
</dbReference>
<dbReference type="RefSeq" id="XP_018037039.1">
    <property type="nucleotide sequence ID" value="XM_018178151.1"/>
</dbReference>
<protein>
    <submittedName>
        <fullName evidence="3">HET-domain-containing protein</fullName>
    </submittedName>
</protein>
<dbReference type="GeneID" id="28761637"/>
<dbReference type="PANTHER" id="PTHR10622:SF12">
    <property type="entry name" value="HET DOMAIN-CONTAINING PROTEIN"/>
    <property type="match status" value="1"/>
</dbReference>
<dbReference type="InterPro" id="IPR010730">
    <property type="entry name" value="HET"/>
</dbReference>
<keyword evidence="4" id="KW-1185">Reference proteome</keyword>
<dbReference type="Proteomes" id="UP000077069">
    <property type="component" value="Unassembled WGS sequence"/>
</dbReference>
<dbReference type="AlphaFoldDB" id="A0A177CGH2"/>
<proteinExistence type="predicted"/>
<accession>A0A177CGH2</accession>
<sequence>MHLLKINDDGNFSLTTFVGSNVPSYAILSHTWKADDQELTFQDLISGTGRNKDGYRKIQFCGDQAKKDRLQYFWVDTCCIDKSSSSELSESINSMFQWYQNAEVCYVYLADLPPDSDLSRLQLCRWFTRGWTLQELVAPKVVKFYDYEWNAIGTKVELVDIISSSTSIPSHLLLGHSALSDSSIATRMSWAAQRQTTRLEDLAYCLLGIFEVNMPLIYGEGMRAFRRLQEEIIKRNNDLTIFAWELPQESRAQFVGLFAPSPSAFAASSGIIPFSDDSMNFSVTNRGLFFTGGTFIRVATVPTRGDRVETLYFIYSGLKLHMSVPTESGTFRRDVGIYLRKIGPKLFCREGLLPLAGLKTKIEQIEMYEVAEKYILLDPTPAITNSSLSFRNLAVHLPLHDAFQLREAIPETLWDHTDRVFLRPKRYHWIKHPIVLAMSFSVRLINATVPLVLLCDYREAVPILKVFNPNTYLQESKIIFQQKYREEGITWEDLEIQTPGIHALHDSTTMRIGTCLFVVSALLEKRTIQHLSHNVNVWSLFLTIIKVEAR</sequence>
<feature type="domain" description="DUF8212" evidence="2">
    <location>
        <begin position="223"/>
        <end position="246"/>
    </location>
</feature>
<organism evidence="3 4">
    <name type="scientific">Paraphaeosphaeria sporulosa</name>
    <dbReference type="NCBI Taxonomy" id="1460663"/>
    <lineage>
        <taxon>Eukaryota</taxon>
        <taxon>Fungi</taxon>
        <taxon>Dikarya</taxon>
        <taxon>Ascomycota</taxon>
        <taxon>Pezizomycotina</taxon>
        <taxon>Dothideomycetes</taxon>
        <taxon>Pleosporomycetidae</taxon>
        <taxon>Pleosporales</taxon>
        <taxon>Massarineae</taxon>
        <taxon>Didymosphaeriaceae</taxon>
        <taxon>Paraphaeosphaeria</taxon>
    </lineage>
</organism>
<reference evidence="3 4" key="1">
    <citation type="submission" date="2016-05" db="EMBL/GenBank/DDBJ databases">
        <title>Comparative analysis of secretome profiles of manganese(II)-oxidizing ascomycete fungi.</title>
        <authorList>
            <consortium name="DOE Joint Genome Institute"/>
            <person name="Zeiner C.A."/>
            <person name="Purvine S.O."/>
            <person name="Zink E.M."/>
            <person name="Wu S."/>
            <person name="Pasa-Tolic L."/>
            <person name="Chaput D.L."/>
            <person name="Haridas S."/>
            <person name="Grigoriev I.V."/>
            <person name="Santelli C.M."/>
            <person name="Hansel C.M."/>
        </authorList>
    </citation>
    <scope>NUCLEOTIDE SEQUENCE [LARGE SCALE GENOMIC DNA]</scope>
    <source>
        <strain evidence="3 4">AP3s5-JAC2a</strain>
    </source>
</reference>
<dbReference type="PANTHER" id="PTHR10622">
    <property type="entry name" value="HET DOMAIN-CONTAINING PROTEIN"/>
    <property type="match status" value="1"/>
</dbReference>
<evidence type="ECO:0000259" key="2">
    <source>
        <dbReference type="Pfam" id="PF26640"/>
    </source>
</evidence>
<dbReference type="Pfam" id="PF26640">
    <property type="entry name" value="DUF8212"/>
    <property type="match status" value="1"/>
</dbReference>
<evidence type="ECO:0000313" key="3">
    <source>
        <dbReference type="EMBL" id="OAG06674.1"/>
    </source>
</evidence>
<dbReference type="STRING" id="1460663.A0A177CGH2"/>
<evidence type="ECO:0000259" key="1">
    <source>
        <dbReference type="Pfam" id="PF06985"/>
    </source>
</evidence>
<dbReference type="OrthoDB" id="20872at2759"/>
<dbReference type="InParanoid" id="A0A177CGH2"/>
<evidence type="ECO:0000313" key="4">
    <source>
        <dbReference type="Proteomes" id="UP000077069"/>
    </source>
</evidence>